<dbReference type="KEGG" id="eaz:JHT90_06140"/>
<sequence>MSTVFLGEGNIGSINNRTVANGNETPQTVISLNTHFDNLVRNKKTDELEDQGGFWAPVEFWVKDPDEASLLITKIFKKGMRIKVDGVLVREEFEAKETGEKKVIMKVRTFRSGVSICLQRLESVTMKDNNSAAVNQSTSEQKSFEDSNLEQEEAF</sequence>
<feature type="compositionally biased region" description="Polar residues" evidence="1">
    <location>
        <begin position="129"/>
        <end position="141"/>
    </location>
</feature>
<protein>
    <submittedName>
        <fullName evidence="2">Single-stranded DNA-binding protein</fullName>
    </submittedName>
</protein>
<organism evidence="2 3">
    <name type="scientific">Entomomonas asaccharolytica</name>
    <dbReference type="NCBI Taxonomy" id="2785331"/>
    <lineage>
        <taxon>Bacteria</taxon>
        <taxon>Pseudomonadati</taxon>
        <taxon>Pseudomonadota</taxon>
        <taxon>Gammaproteobacteria</taxon>
        <taxon>Pseudomonadales</taxon>
        <taxon>Pseudomonadaceae</taxon>
        <taxon>Entomomonas</taxon>
    </lineage>
</organism>
<dbReference type="InterPro" id="IPR012340">
    <property type="entry name" value="NA-bd_OB-fold"/>
</dbReference>
<accession>A0A974NHU9</accession>
<keyword evidence="3" id="KW-1185">Reference proteome</keyword>
<evidence type="ECO:0000313" key="3">
    <source>
        <dbReference type="Proteomes" id="UP000595278"/>
    </source>
</evidence>
<dbReference type="AlphaFoldDB" id="A0A974NHU9"/>
<dbReference type="EMBL" id="CP067393">
    <property type="protein sequence ID" value="QQP86817.1"/>
    <property type="molecule type" value="Genomic_DNA"/>
</dbReference>
<name>A0A974NHU9_9GAMM</name>
<gene>
    <name evidence="2" type="ORF">JHT90_06140</name>
</gene>
<dbReference type="Proteomes" id="UP000595278">
    <property type="component" value="Chromosome"/>
</dbReference>
<reference evidence="2 3" key="1">
    <citation type="submission" date="2021-01" db="EMBL/GenBank/DDBJ databases">
        <title>Entomomonas sp. F2A isolated from a house cricket (Acheta domesticus).</title>
        <authorList>
            <person name="Spergser J."/>
            <person name="Busse H.-J."/>
        </authorList>
    </citation>
    <scope>NUCLEOTIDE SEQUENCE [LARGE SCALE GENOMIC DNA]</scope>
    <source>
        <strain evidence="2 3">F2A</strain>
    </source>
</reference>
<dbReference type="RefSeq" id="WP_201095257.1">
    <property type="nucleotide sequence ID" value="NZ_CP067393.1"/>
</dbReference>
<evidence type="ECO:0000313" key="2">
    <source>
        <dbReference type="EMBL" id="QQP86817.1"/>
    </source>
</evidence>
<feature type="region of interest" description="Disordered" evidence="1">
    <location>
        <begin position="129"/>
        <end position="155"/>
    </location>
</feature>
<evidence type="ECO:0000256" key="1">
    <source>
        <dbReference type="SAM" id="MobiDB-lite"/>
    </source>
</evidence>
<dbReference type="NCBIfam" id="NF006039">
    <property type="entry name" value="PRK08182.1"/>
    <property type="match status" value="1"/>
</dbReference>
<keyword evidence="2" id="KW-0238">DNA-binding</keyword>
<dbReference type="SUPFAM" id="SSF50249">
    <property type="entry name" value="Nucleic acid-binding proteins"/>
    <property type="match status" value="1"/>
</dbReference>
<dbReference type="Gene3D" id="2.40.50.140">
    <property type="entry name" value="Nucleic acid-binding proteins"/>
    <property type="match status" value="1"/>
</dbReference>
<proteinExistence type="predicted"/>
<dbReference type="GO" id="GO:0003677">
    <property type="term" value="F:DNA binding"/>
    <property type="evidence" value="ECO:0007669"/>
    <property type="project" value="UniProtKB-KW"/>
</dbReference>